<sequence>MQQNVDEVSALKDQGTKLFGQKDYKGAIDCFTRAIELDGSNAVLYANRAACYNSPKQFQEGLLSALKVSLDTHWGAVFLSPLPLGNSIRSILCERMAASLGSSSCMSLMSKVFKCYVQSVQVRTNRLMSRACGNSSAPQGAGLALSPPSRAKKAGQQQIKLCISDFPPLYCNLEQWPRKNISQPRMGPLPDTTGLPPGDSPPERAPAIVRLCLIFGNPESSSLVLMHAKVDFEIGLKFLIYSDFRKPGVLEYATVNVSYQPIPRDALVSLSGAYTTDERAMYVDNLDYTGLVKRMIAYEMHQSGAPDPALKMESVTSGFLRLRRQGGWARVRPAITITVRCLLLRGHVSISLRRDYETGYNVLNKAFKILTWGRQEWPDAEEDLRGVVFSDTFYAGVFRLMVKAYELAYKATKGRNRLFRLEELLQSADDLITYAKSIRGTDTKDMRLPGMPTAFISYPEAQGHSTKGWCLEEYVEAGLCKDQDDEDTHRIGALTSFFSAANLYAKDDEHHVEHLNHALNMLFRLETPLGQILAVMERMRLATPGVKAIWEHSALMRGSLEETLQRVASFEADLRERMEKGEPGYGLGDVVPPPSDSWLSH</sequence>
<keyword evidence="2" id="KW-1185">Reference proteome</keyword>
<reference evidence="1" key="1">
    <citation type="submission" date="2021-03" db="EMBL/GenBank/DDBJ databases">
        <authorList>
            <consortium name="DOE Joint Genome Institute"/>
            <person name="Ahrendt S."/>
            <person name="Looney B.P."/>
            <person name="Miyauchi S."/>
            <person name="Morin E."/>
            <person name="Drula E."/>
            <person name="Courty P.E."/>
            <person name="Chicoki N."/>
            <person name="Fauchery L."/>
            <person name="Kohler A."/>
            <person name="Kuo A."/>
            <person name="Labutti K."/>
            <person name="Pangilinan J."/>
            <person name="Lipzen A."/>
            <person name="Riley R."/>
            <person name="Andreopoulos W."/>
            <person name="He G."/>
            <person name="Johnson J."/>
            <person name="Barry K.W."/>
            <person name="Grigoriev I.V."/>
            <person name="Nagy L."/>
            <person name="Hibbett D."/>
            <person name="Henrissat B."/>
            <person name="Matheny P.B."/>
            <person name="Labbe J."/>
            <person name="Martin F."/>
        </authorList>
    </citation>
    <scope>NUCLEOTIDE SEQUENCE</scope>
    <source>
        <strain evidence="1">HHB10654</strain>
    </source>
</reference>
<organism evidence="1 2">
    <name type="scientific">Artomyces pyxidatus</name>
    <dbReference type="NCBI Taxonomy" id="48021"/>
    <lineage>
        <taxon>Eukaryota</taxon>
        <taxon>Fungi</taxon>
        <taxon>Dikarya</taxon>
        <taxon>Basidiomycota</taxon>
        <taxon>Agaricomycotina</taxon>
        <taxon>Agaricomycetes</taxon>
        <taxon>Russulales</taxon>
        <taxon>Auriscalpiaceae</taxon>
        <taxon>Artomyces</taxon>
    </lineage>
</organism>
<dbReference type="EMBL" id="MU277194">
    <property type="protein sequence ID" value="KAI0065855.1"/>
    <property type="molecule type" value="Genomic_DNA"/>
</dbReference>
<name>A0ACB8TBB5_9AGAM</name>
<dbReference type="Proteomes" id="UP000814140">
    <property type="component" value="Unassembled WGS sequence"/>
</dbReference>
<comment type="caution">
    <text evidence="1">The sequence shown here is derived from an EMBL/GenBank/DDBJ whole genome shotgun (WGS) entry which is preliminary data.</text>
</comment>
<proteinExistence type="predicted"/>
<accession>A0ACB8TBB5</accession>
<evidence type="ECO:0000313" key="1">
    <source>
        <dbReference type="EMBL" id="KAI0065855.1"/>
    </source>
</evidence>
<protein>
    <submittedName>
        <fullName evidence="1">Uncharacterized protein</fullName>
    </submittedName>
</protein>
<gene>
    <name evidence="1" type="ORF">BV25DRAFT_1988937</name>
</gene>
<reference evidence="1" key="2">
    <citation type="journal article" date="2022" name="New Phytol.">
        <title>Evolutionary transition to the ectomycorrhizal habit in the genomes of a hyperdiverse lineage of mushroom-forming fungi.</title>
        <authorList>
            <person name="Looney B."/>
            <person name="Miyauchi S."/>
            <person name="Morin E."/>
            <person name="Drula E."/>
            <person name="Courty P.E."/>
            <person name="Kohler A."/>
            <person name="Kuo A."/>
            <person name="LaButti K."/>
            <person name="Pangilinan J."/>
            <person name="Lipzen A."/>
            <person name="Riley R."/>
            <person name="Andreopoulos W."/>
            <person name="He G."/>
            <person name="Johnson J."/>
            <person name="Nolan M."/>
            <person name="Tritt A."/>
            <person name="Barry K.W."/>
            <person name="Grigoriev I.V."/>
            <person name="Nagy L.G."/>
            <person name="Hibbett D."/>
            <person name="Henrissat B."/>
            <person name="Matheny P.B."/>
            <person name="Labbe J."/>
            <person name="Martin F.M."/>
        </authorList>
    </citation>
    <scope>NUCLEOTIDE SEQUENCE</scope>
    <source>
        <strain evidence="1">HHB10654</strain>
    </source>
</reference>
<evidence type="ECO:0000313" key="2">
    <source>
        <dbReference type="Proteomes" id="UP000814140"/>
    </source>
</evidence>